<organism evidence="2 3">
    <name type="scientific">Halococcus hamelinensis 100A6</name>
    <dbReference type="NCBI Taxonomy" id="1132509"/>
    <lineage>
        <taxon>Archaea</taxon>
        <taxon>Methanobacteriati</taxon>
        <taxon>Methanobacteriota</taxon>
        <taxon>Stenosarchaea group</taxon>
        <taxon>Halobacteria</taxon>
        <taxon>Halobacteriales</taxon>
        <taxon>Halococcaceae</taxon>
        <taxon>Halococcus</taxon>
    </lineage>
</organism>
<sequence length="236" mass="23900">MNPKRLRSQDSDSTGPTRTRLLLTGVLVCLVLLAGCGGNTDDGGTTVANTEAPVEETATSAPPTMETAGTSSTSPSTAGTSTVPANVSTNASGLEVTVDPTTENTTDVNLIAHATMTDATASEGIETITIETGGGLDLTNVSVANVDTAGIDENGSLVRDRTDESLASSVERDVQVADDGRRLRIALDGNTSVEPGDEIVAVLEGGVETGSAGSYTFGLAVDNATAQTDDYTITSS</sequence>
<feature type="region of interest" description="Disordered" evidence="1">
    <location>
        <begin position="54"/>
        <end position="87"/>
    </location>
</feature>
<keyword evidence="3" id="KW-1185">Reference proteome</keyword>
<proteinExistence type="predicted"/>
<dbReference type="Proteomes" id="UP000011566">
    <property type="component" value="Unassembled WGS sequence"/>
</dbReference>
<dbReference type="OrthoDB" id="380155at2157"/>
<dbReference type="RefSeq" id="WP_007693258.1">
    <property type="nucleotide sequence ID" value="NZ_AJRK01000391.1"/>
</dbReference>
<gene>
    <name evidence="2" type="ORF">C447_09502</name>
</gene>
<reference evidence="2 3" key="1">
    <citation type="journal article" date="2014" name="PLoS Genet.">
        <title>Phylogenetically driven sequencing of extremely halophilic archaea reveals strategies for static and dynamic osmo-response.</title>
        <authorList>
            <person name="Becker E.A."/>
            <person name="Seitzer P.M."/>
            <person name="Tritt A."/>
            <person name="Larsen D."/>
            <person name="Krusor M."/>
            <person name="Yao A.I."/>
            <person name="Wu D."/>
            <person name="Madern D."/>
            <person name="Eisen J.A."/>
            <person name="Darling A.E."/>
            <person name="Facciotti M.T."/>
        </authorList>
    </citation>
    <scope>NUCLEOTIDE SEQUENCE [LARGE SCALE GENOMIC DNA]</scope>
    <source>
        <strain evidence="2 3">100A6</strain>
    </source>
</reference>
<evidence type="ECO:0000256" key="1">
    <source>
        <dbReference type="SAM" id="MobiDB-lite"/>
    </source>
</evidence>
<comment type="caution">
    <text evidence="2">The sequence shown here is derived from an EMBL/GenBank/DDBJ whole genome shotgun (WGS) entry which is preliminary data.</text>
</comment>
<evidence type="ECO:0000313" key="3">
    <source>
        <dbReference type="Proteomes" id="UP000011566"/>
    </source>
</evidence>
<dbReference type="AlphaFoldDB" id="M0LY48"/>
<feature type="compositionally biased region" description="Low complexity" evidence="1">
    <location>
        <begin position="67"/>
        <end position="82"/>
    </location>
</feature>
<evidence type="ECO:0000313" key="2">
    <source>
        <dbReference type="EMBL" id="EMA38381.1"/>
    </source>
</evidence>
<name>M0LY48_9EURY</name>
<dbReference type="EMBL" id="AOMB01000030">
    <property type="protein sequence ID" value="EMA38381.1"/>
    <property type="molecule type" value="Genomic_DNA"/>
</dbReference>
<protein>
    <submittedName>
        <fullName evidence="2">Uncharacterized protein</fullName>
    </submittedName>
</protein>
<accession>M0LY48</accession>
<dbReference type="PATRIC" id="fig|1132509.6.peg.2142"/>